<dbReference type="KEGG" id="gbr:Gbro_1979"/>
<evidence type="ECO:0000256" key="1">
    <source>
        <dbReference type="SAM" id="MobiDB-lite"/>
    </source>
</evidence>
<protein>
    <submittedName>
        <fullName evidence="2">Uncharacterized protein</fullName>
    </submittedName>
</protein>
<dbReference type="EMBL" id="CP001802">
    <property type="protein sequence ID" value="ACY21232.1"/>
    <property type="molecule type" value="Genomic_DNA"/>
</dbReference>
<accession>D0L9P4</accession>
<evidence type="ECO:0000313" key="2">
    <source>
        <dbReference type="EMBL" id="ACY21232.1"/>
    </source>
</evidence>
<proteinExistence type="predicted"/>
<gene>
    <name evidence="2" type="ordered locus">Gbro_1979</name>
</gene>
<dbReference type="Proteomes" id="UP000001219">
    <property type="component" value="Chromosome"/>
</dbReference>
<reference evidence="2 3" key="2">
    <citation type="journal article" date="2010" name="Stand. Genomic Sci.">
        <title>Complete genome sequence of Gordonia bronchialis type strain (3410).</title>
        <authorList>
            <person name="Ivanova N."/>
            <person name="Sikorski J."/>
            <person name="Jando M."/>
            <person name="Lapidus A."/>
            <person name="Nolan M."/>
            <person name="Lucas S."/>
            <person name="Del Rio T.G."/>
            <person name="Tice H."/>
            <person name="Copeland A."/>
            <person name="Cheng J.F."/>
            <person name="Chen F."/>
            <person name="Bruce D."/>
            <person name="Goodwin L."/>
            <person name="Pitluck S."/>
            <person name="Mavromatis K."/>
            <person name="Ovchinnikova G."/>
            <person name="Pati A."/>
            <person name="Chen A."/>
            <person name="Palaniappan K."/>
            <person name="Land M."/>
            <person name="Hauser L."/>
            <person name="Chang Y.J."/>
            <person name="Jeffries C.D."/>
            <person name="Chain P."/>
            <person name="Saunders E."/>
            <person name="Han C."/>
            <person name="Detter J.C."/>
            <person name="Brettin T."/>
            <person name="Rohde M."/>
            <person name="Goker M."/>
            <person name="Bristow J."/>
            <person name="Eisen J.A."/>
            <person name="Markowitz V."/>
            <person name="Hugenholtz P."/>
            <person name="Klenk H.P."/>
            <person name="Kyrpides N.C."/>
        </authorList>
    </citation>
    <scope>NUCLEOTIDE SEQUENCE [LARGE SCALE GENOMIC DNA]</scope>
    <source>
        <strain evidence="3">ATCC 25592 / DSM 43247 / BCRC 13721 / JCM 3198 / KCTC 3076 / NBRC 16047 / NCTC 10667</strain>
    </source>
</reference>
<sequence length="426" mass="45335">MSTLAVTENPMALGADRNDNGTLYRGPISQLIVSDLLKIRDGRQSEAIALENITVSQAVETAFTYIFATIIAPARVITGLMPFLGSPLSNTPLSAFQGYVTYNTLLSIVTLGGQIGVQRLYQLISNTMINQCVAQVTDEQMAEAGRPSDSVAFDIPIAPIIQETANQLALADDETCKPISELSLSRIVTRTSEYAQSLAQTAAQKRTIRAEANRILNGMRHTQIPLNLIPADPADFSDAEQIASVLGGFIPYVGGAPLDIILGLGHNIGQGDDLRATVPLADLTVTKSITAVYYTWYLSVSLFATVGGLLEGQVLGSPTVGFLSPTRVIAQLGTPPLTYGLINYHNAVRSMCLREDDTTGTGRGAENNRDRATKPTSTSASTPTSTPRRSSPNASRSTAPRRSAQRPAPMVPGLPQIPGLTVPTVN</sequence>
<feature type="compositionally biased region" description="Low complexity" evidence="1">
    <location>
        <begin position="374"/>
        <end position="408"/>
    </location>
</feature>
<keyword evidence="3" id="KW-1185">Reference proteome</keyword>
<reference evidence="3" key="1">
    <citation type="submission" date="2009-10" db="EMBL/GenBank/DDBJ databases">
        <title>The complete chromosome of Gordonia bronchialis DSM 43247.</title>
        <authorList>
            <consortium name="US DOE Joint Genome Institute (JGI-PGF)"/>
            <person name="Lucas S."/>
            <person name="Copeland A."/>
            <person name="Lapidus A."/>
            <person name="Glavina del Rio T."/>
            <person name="Dalin E."/>
            <person name="Tice H."/>
            <person name="Bruce D."/>
            <person name="Goodwin L."/>
            <person name="Pitluck S."/>
            <person name="Kyrpides N."/>
            <person name="Mavromatis K."/>
            <person name="Ivanova N."/>
            <person name="Ovchinnikova G."/>
            <person name="Saunders E."/>
            <person name="Brettin T."/>
            <person name="Detter J.C."/>
            <person name="Han C."/>
            <person name="Larimer F."/>
            <person name="Land M."/>
            <person name="Hauser L."/>
            <person name="Markowitz V."/>
            <person name="Cheng J.-F."/>
            <person name="Hugenholtz P."/>
            <person name="Woyke T."/>
            <person name="Wu D."/>
            <person name="Jando M."/>
            <person name="Schneider S."/>
            <person name="Goeker M."/>
            <person name="Klenk H.-P."/>
            <person name="Eisen J.A."/>
        </authorList>
    </citation>
    <scope>NUCLEOTIDE SEQUENCE [LARGE SCALE GENOMIC DNA]</scope>
    <source>
        <strain evidence="3">ATCC 25592 / DSM 43247 / BCRC 13721 / JCM 3198 / KCTC 3076 / NBRC 16047 / NCTC 10667</strain>
    </source>
</reference>
<dbReference type="eggNOG" id="ENOG5031KT9">
    <property type="taxonomic scope" value="Bacteria"/>
</dbReference>
<evidence type="ECO:0000313" key="3">
    <source>
        <dbReference type="Proteomes" id="UP000001219"/>
    </source>
</evidence>
<name>D0L9P4_GORB4</name>
<organism evidence="2 3">
    <name type="scientific">Gordonia bronchialis (strain ATCC 25592 / DSM 43247 / BCRC 13721 / JCM 3198 / KCTC 3076 / NBRC 16047 / NCTC 10667)</name>
    <name type="common">Rhodococcus bronchialis</name>
    <dbReference type="NCBI Taxonomy" id="526226"/>
    <lineage>
        <taxon>Bacteria</taxon>
        <taxon>Bacillati</taxon>
        <taxon>Actinomycetota</taxon>
        <taxon>Actinomycetes</taxon>
        <taxon>Mycobacteriales</taxon>
        <taxon>Gordoniaceae</taxon>
        <taxon>Gordonia</taxon>
    </lineage>
</organism>
<dbReference type="AlphaFoldDB" id="D0L9P4"/>
<dbReference type="HOGENOM" id="CLU_035490_0_0_11"/>
<feature type="region of interest" description="Disordered" evidence="1">
    <location>
        <begin position="356"/>
        <end position="426"/>
    </location>
</feature>